<sequence length="285" mass="31243">MNGFVNVLKPVGATASDVVVCVRHALKEKSGHLGTLDPGASGVLPVAVGKATRLFDFLTDKVKYYRAFFTFGKTTDTLDSYGAVTGKGTVPAEEELIAACEKLTGAIWQTPPAYSALSVGGVKAYKLARSGVDVQLKQRKVTVFELKLLRRQCEDTFVFDVKCSAGTYIRSVARDIASLCGTVAYMSGLIRLQSGCFTIETAYTLDEVRSLGEKCLLDVTYPLSDVESCVLPDNLYDDLDFGRKIACPFEQGYRKIYCRGQLFGLAKNDNGILKLQYYLKNLQEN</sequence>
<dbReference type="PANTHER" id="PTHR13767">
    <property type="entry name" value="TRNA-PSEUDOURIDINE SYNTHASE"/>
    <property type="match status" value="1"/>
</dbReference>
<dbReference type="InterPro" id="IPR002501">
    <property type="entry name" value="PsdUridine_synth_N"/>
</dbReference>
<dbReference type="InterPro" id="IPR014780">
    <property type="entry name" value="tRNA_psdUridine_synth_TruB"/>
</dbReference>
<dbReference type="Gene3D" id="3.30.2350.10">
    <property type="entry name" value="Pseudouridine synthase"/>
    <property type="match status" value="1"/>
</dbReference>
<evidence type="ECO:0000256" key="1">
    <source>
        <dbReference type="ARBA" id="ARBA00000385"/>
    </source>
</evidence>
<reference evidence="7" key="2">
    <citation type="journal article" date="2021" name="PeerJ">
        <title>Extensive microbial diversity within the chicken gut microbiome revealed by metagenomics and culture.</title>
        <authorList>
            <person name="Gilroy R."/>
            <person name="Ravi A."/>
            <person name="Getino M."/>
            <person name="Pursley I."/>
            <person name="Horton D.L."/>
            <person name="Alikhan N.F."/>
            <person name="Baker D."/>
            <person name="Gharbi K."/>
            <person name="Hall N."/>
            <person name="Watson M."/>
            <person name="Adriaenssens E.M."/>
            <person name="Foster-Nyarko E."/>
            <person name="Jarju S."/>
            <person name="Secka A."/>
            <person name="Antonio M."/>
            <person name="Oren A."/>
            <person name="Chaudhuri R.R."/>
            <person name="La Ragione R."/>
            <person name="Hildebrand F."/>
            <person name="Pallen M.J."/>
        </authorList>
    </citation>
    <scope>NUCLEOTIDE SEQUENCE</scope>
    <source>
        <strain evidence="7">CHK121-14286</strain>
    </source>
</reference>
<evidence type="ECO:0000256" key="2">
    <source>
        <dbReference type="ARBA" id="ARBA00005642"/>
    </source>
</evidence>
<dbReference type="GO" id="GO:0160148">
    <property type="term" value="F:tRNA pseudouridine(55) synthase activity"/>
    <property type="evidence" value="ECO:0007669"/>
    <property type="project" value="UniProtKB-EC"/>
</dbReference>
<dbReference type="GO" id="GO:0003723">
    <property type="term" value="F:RNA binding"/>
    <property type="evidence" value="ECO:0007669"/>
    <property type="project" value="InterPro"/>
</dbReference>
<evidence type="ECO:0000256" key="5">
    <source>
        <dbReference type="HAMAP-Rule" id="MF_01080"/>
    </source>
</evidence>
<keyword evidence="4 5" id="KW-0413">Isomerase</keyword>
<dbReference type="GO" id="GO:0031119">
    <property type="term" value="P:tRNA pseudouridine synthesis"/>
    <property type="evidence" value="ECO:0007669"/>
    <property type="project" value="UniProtKB-UniRule"/>
</dbReference>
<proteinExistence type="inferred from homology"/>
<gene>
    <name evidence="5 7" type="primary">truB</name>
    <name evidence="7" type="ORF">IAC95_05320</name>
</gene>
<dbReference type="EC" id="5.4.99.25" evidence="5"/>
<dbReference type="AlphaFoldDB" id="A0A9D1E4S2"/>
<evidence type="ECO:0000259" key="6">
    <source>
        <dbReference type="Pfam" id="PF01509"/>
    </source>
</evidence>
<comment type="similarity">
    <text evidence="2 5">Belongs to the pseudouridine synthase TruB family. Type 1 subfamily.</text>
</comment>
<dbReference type="Proteomes" id="UP000824200">
    <property type="component" value="Unassembled WGS sequence"/>
</dbReference>
<dbReference type="HAMAP" id="MF_01080">
    <property type="entry name" value="TruB_bact"/>
    <property type="match status" value="1"/>
</dbReference>
<dbReference type="NCBIfam" id="TIGR00431">
    <property type="entry name" value="TruB"/>
    <property type="match status" value="1"/>
</dbReference>
<reference evidence="7" key="1">
    <citation type="submission" date="2020-10" db="EMBL/GenBank/DDBJ databases">
        <authorList>
            <person name="Gilroy R."/>
        </authorList>
    </citation>
    <scope>NUCLEOTIDE SEQUENCE</scope>
    <source>
        <strain evidence="7">CHK121-14286</strain>
    </source>
</reference>
<evidence type="ECO:0000256" key="4">
    <source>
        <dbReference type="ARBA" id="ARBA00023235"/>
    </source>
</evidence>
<comment type="function">
    <text evidence="5">Responsible for synthesis of pseudouridine from uracil-55 in the psi GC loop of transfer RNAs.</text>
</comment>
<dbReference type="InterPro" id="IPR020103">
    <property type="entry name" value="PsdUridine_synth_cat_dom_sf"/>
</dbReference>
<keyword evidence="3 5" id="KW-0819">tRNA processing</keyword>
<comment type="catalytic activity">
    <reaction evidence="1 5">
        <text>uridine(55) in tRNA = pseudouridine(55) in tRNA</text>
        <dbReference type="Rhea" id="RHEA:42532"/>
        <dbReference type="Rhea" id="RHEA-COMP:10101"/>
        <dbReference type="Rhea" id="RHEA-COMP:10102"/>
        <dbReference type="ChEBI" id="CHEBI:65314"/>
        <dbReference type="ChEBI" id="CHEBI:65315"/>
        <dbReference type="EC" id="5.4.99.25"/>
    </reaction>
</comment>
<protein>
    <recommendedName>
        <fullName evidence="5">tRNA pseudouridine synthase B</fullName>
        <ecNumber evidence="5">5.4.99.25</ecNumber>
    </recommendedName>
    <alternativeName>
        <fullName evidence="5">tRNA pseudouridine(55) synthase</fullName>
        <shortName evidence="5">Psi55 synthase</shortName>
    </alternativeName>
    <alternativeName>
        <fullName evidence="5">tRNA pseudouridylate synthase</fullName>
    </alternativeName>
    <alternativeName>
        <fullName evidence="5">tRNA-uridine isomerase</fullName>
    </alternativeName>
</protein>
<evidence type="ECO:0000256" key="3">
    <source>
        <dbReference type="ARBA" id="ARBA00022694"/>
    </source>
</evidence>
<evidence type="ECO:0000313" key="8">
    <source>
        <dbReference type="Proteomes" id="UP000824200"/>
    </source>
</evidence>
<evidence type="ECO:0000313" key="7">
    <source>
        <dbReference type="EMBL" id="HIR66279.1"/>
    </source>
</evidence>
<feature type="active site" description="Nucleophile" evidence="5">
    <location>
        <position position="37"/>
    </location>
</feature>
<dbReference type="GO" id="GO:1990481">
    <property type="term" value="P:mRNA pseudouridine synthesis"/>
    <property type="evidence" value="ECO:0007669"/>
    <property type="project" value="TreeGrafter"/>
</dbReference>
<dbReference type="SUPFAM" id="SSF55120">
    <property type="entry name" value="Pseudouridine synthase"/>
    <property type="match status" value="1"/>
</dbReference>
<dbReference type="Pfam" id="PF01509">
    <property type="entry name" value="TruB_N"/>
    <property type="match status" value="1"/>
</dbReference>
<feature type="domain" description="Pseudouridine synthase II N-terminal" evidence="6">
    <location>
        <begin position="27"/>
        <end position="169"/>
    </location>
</feature>
<accession>A0A9D1E4S2</accession>
<dbReference type="CDD" id="cd02573">
    <property type="entry name" value="PseudoU_synth_EcTruB"/>
    <property type="match status" value="1"/>
</dbReference>
<dbReference type="EMBL" id="DVHL01000044">
    <property type="protein sequence ID" value="HIR66279.1"/>
    <property type="molecule type" value="Genomic_DNA"/>
</dbReference>
<organism evidence="7 8">
    <name type="scientific">Candidatus Fimimonas gallinarum</name>
    <dbReference type="NCBI Taxonomy" id="2840821"/>
    <lineage>
        <taxon>Bacteria</taxon>
        <taxon>Pseudomonadati</taxon>
        <taxon>Myxococcota</taxon>
        <taxon>Myxococcia</taxon>
        <taxon>Myxococcales</taxon>
        <taxon>Cystobacterineae</taxon>
        <taxon>Myxococcaceae</taxon>
        <taxon>Myxococcaceae incertae sedis</taxon>
        <taxon>Candidatus Fimimonas</taxon>
    </lineage>
</organism>
<dbReference type="PANTHER" id="PTHR13767:SF2">
    <property type="entry name" value="PSEUDOURIDYLATE SYNTHASE TRUB1"/>
    <property type="match status" value="1"/>
</dbReference>
<name>A0A9D1E4S2_9BACT</name>
<comment type="caution">
    <text evidence="7">The sequence shown here is derived from an EMBL/GenBank/DDBJ whole genome shotgun (WGS) entry which is preliminary data.</text>
</comment>